<dbReference type="AlphaFoldDB" id="A0AAV9W3M6"/>
<reference evidence="2 3" key="1">
    <citation type="submission" date="2023-08" db="EMBL/GenBank/DDBJ databases">
        <authorList>
            <person name="Palmer J.M."/>
        </authorList>
    </citation>
    <scope>NUCLEOTIDE SEQUENCE [LARGE SCALE GENOMIC DNA]</scope>
    <source>
        <strain evidence="2 3">TWF481</strain>
    </source>
</reference>
<comment type="caution">
    <text evidence="2">The sequence shown here is derived from an EMBL/GenBank/DDBJ whole genome shotgun (WGS) entry which is preliminary data.</text>
</comment>
<evidence type="ECO:0000313" key="2">
    <source>
        <dbReference type="EMBL" id="KAK6501607.1"/>
    </source>
</evidence>
<name>A0AAV9W3M6_9PEZI</name>
<keyword evidence="1" id="KW-0732">Signal</keyword>
<proteinExistence type="predicted"/>
<keyword evidence="3" id="KW-1185">Reference proteome</keyword>
<accession>A0AAV9W3M6</accession>
<dbReference type="Proteomes" id="UP001370758">
    <property type="component" value="Unassembled WGS sequence"/>
</dbReference>
<organism evidence="2 3">
    <name type="scientific">Arthrobotrys musiformis</name>
    <dbReference type="NCBI Taxonomy" id="47236"/>
    <lineage>
        <taxon>Eukaryota</taxon>
        <taxon>Fungi</taxon>
        <taxon>Dikarya</taxon>
        <taxon>Ascomycota</taxon>
        <taxon>Pezizomycotina</taxon>
        <taxon>Orbiliomycetes</taxon>
        <taxon>Orbiliales</taxon>
        <taxon>Orbiliaceae</taxon>
        <taxon>Arthrobotrys</taxon>
    </lineage>
</organism>
<protein>
    <submittedName>
        <fullName evidence="2">Uncharacterized protein</fullName>
    </submittedName>
</protein>
<feature type="chain" id="PRO_5043552892" evidence="1">
    <location>
        <begin position="22"/>
        <end position="406"/>
    </location>
</feature>
<feature type="signal peptide" evidence="1">
    <location>
        <begin position="1"/>
        <end position="21"/>
    </location>
</feature>
<evidence type="ECO:0000313" key="3">
    <source>
        <dbReference type="Proteomes" id="UP001370758"/>
    </source>
</evidence>
<sequence>MGSLIFRVTFLLLFCFGLVRTTFVPPPHDQKLFQPNDPAKATSRYFKYEVRVNGNLIDSENPIPSLYVGEKSQISVRVMVRDSNGVTLCDKDLAPTGSLTANPPDIIFYSTSYSVESGALEYVTGHLHNPFLFSGWYPGPATLIVEGTACLEYTKEKHIIYQNVDFIGATVLAGDESGCKGRPEINNNFLSWGSTKGGNGWSIFWGIENSFPWPVRFGGVQYIIQYEFYLILEGGRKYLLESTTPESPVLDAIFHKPKLVRHSVGIRPGDSVVLDFGDSPGIELENGRWSSRSGDKGTYTSVGFNITFRAFVLQDWDLKLVLRKAWQTPIGGPGTIFEWVNGAQADLHIVNGVSTWKINNGKTAYSFERLPGGVTSNPPVWIEGAHQNKRNNGDYNPKTGRYELYT</sequence>
<dbReference type="EMBL" id="JAVHJL010000006">
    <property type="protein sequence ID" value="KAK6501607.1"/>
    <property type="molecule type" value="Genomic_DNA"/>
</dbReference>
<evidence type="ECO:0000256" key="1">
    <source>
        <dbReference type="SAM" id="SignalP"/>
    </source>
</evidence>
<gene>
    <name evidence="2" type="ORF">TWF481_009442</name>
</gene>